<dbReference type="GO" id="GO:0016740">
    <property type="term" value="F:transferase activity"/>
    <property type="evidence" value="ECO:0007669"/>
    <property type="project" value="UniProtKB-KW"/>
</dbReference>
<accession>A0A1G6EHF7</accession>
<dbReference type="STRING" id="665467.SAMN02982931_04534"/>
<dbReference type="InterPro" id="IPR050266">
    <property type="entry name" value="AB_hydrolase_sf"/>
</dbReference>
<comment type="cofactor">
    <cofactor evidence="1">
        <name>(R)-lipoate</name>
        <dbReference type="ChEBI" id="CHEBI:83088"/>
    </cofactor>
</comment>
<feature type="region of interest" description="Disordered" evidence="3">
    <location>
        <begin position="1"/>
        <end position="28"/>
    </location>
</feature>
<keyword evidence="5" id="KW-0808">Transferase</keyword>
<keyword evidence="6" id="KW-1185">Reference proteome</keyword>
<gene>
    <name evidence="5" type="ORF">SAMN02982931_04534</name>
</gene>
<dbReference type="InterPro" id="IPR000089">
    <property type="entry name" value="Biotin_lipoyl"/>
</dbReference>
<keyword evidence="5" id="KW-0670">Pyruvate</keyword>
<keyword evidence="2" id="KW-0450">Lipoyl</keyword>
<dbReference type="Gene3D" id="3.40.50.1820">
    <property type="entry name" value="alpha/beta hydrolase"/>
    <property type="match status" value="1"/>
</dbReference>
<dbReference type="Pfam" id="PF00561">
    <property type="entry name" value="Abhydrolase_1"/>
    <property type="match status" value="1"/>
</dbReference>
<dbReference type="Proteomes" id="UP000199071">
    <property type="component" value="Unassembled WGS sequence"/>
</dbReference>
<dbReference type="Gene3D" id="2.40.50.100">
    <property type="match status" value="1"/>
</dbReference>
<evidence type="ECO:0000313" key="6">
    <source>
        <dbReference type="Proteomes" id="UP000199071"/>
    </source>
</evidence>
<dbReference type="GO" id="GO:0016020">
    <property type="term" value="C:membrane"/>
    <property type="evidence" value="ECO:0007669"/>
    <property type="project" value="TreeGrafter"/>
</dbReference>
<dbReference type="InterPro" id="IPR000073">
    <property type="entry name" value="AB_hydrolase_1"/>
</dbReference>
<reference evidence="5 6" key="1">
    <citation type="submission" date="2016-10" db="EMBL/GenBank/DDBJ databases">
        <authorList>
            <person name="de Groot N.N."/>
        </authorList>
    </citation>
    <scope>NUCLEOTIDE SEQUENCE [LARGE SCALE GENOMIC DNA]</scope>
    <source>
        <strain evidence="5 6">ATCC 35022</strain>
    </source>
</reference>
<name>A0A1G6EHF7_9HYPH</name>
<dbReference type="InterPro" id="IPR029058">
    <property type="entry name" value="AB_hydrolase_fold"/>
</dbReference>
<protein>
    <submittedName>
        <fullName evidence="5">Pyruvate dehydrogenase E2 component (Dihydrolipoamide acetyltransferase)</fullName>
    </submittedName>
</protein>
<evidence type="ECO:0000256" key="2">
    <source>
        <dbReference type="ARBA" id="ARBA00022823"/>
    </source>
</evidence>
<dbReference type="PROSITE" id="PS50968">
    <property type="entry name" value="BIOTINYL_LIPOYL"/>
    <property type="match status" value="1"/>
</dbReference>
<dbReference type="SUPFAM" id="SSF53474">
    <property type="entry name" value="alpha/beta-Hydrolases"/>
    <property type="match status" value="1"/>
</dbReference>
<dbReference type="PANTHER" id="PTHR43798">
    <property type="entry name" value="MONOACYLGLYCEROL LIPASE"/>
    <property type="match status" value="1"/>
</dbReference>
<sequence>MTVESRRPTRIPNWWEPEDDGDKASSPEENHMAEIQPITMPKWGLAMEEGMLARWAVDIGTPIELGQEIMDIETSKIANVFESPVTGVLRRRVVADGDTVPVGALLGVVAAPEVSEEAVDDFVRTFLEGFVPEEAGAASGPSAETVEAGGRRIRRLKAGPDTGKPIVFIHGFGADLSTWMLNQAALAEDRPVHAIDLPGHGGSEKALDDGSPAGLATAVIDYMDAEGIESAHLVGHSLGAAIAATIALDAPSRVDGLTLVAPAGFGPEIAGDFIAGFIAESRARKLRPWLEMLVADPQMVTAEMVEDVLKFKRLDGALAALQAVAAANFDGDAQRHSLRDRLADIAAPVHVVWGAEDRILSVAHAEGLPANVTVTVIPGAGHIVHMEKAADVNALIAGA</sequence>
<dbReference type="PROSITE" id="PS00189">
    <property type="entry name" value="LIPOYL"/>
    <property type="match status" value="1"/>
</dbReference>
<dbReference type="InterPro" id="IPR003016">
    <property type="entry name" value="2-oxoA_DH_lipoyl-BS"/>
</dbReference>
<evidence type="ECO:0000259" key="4">
    <source>
        <dbReference type="PROSITE" id="PS50968"/>
    </source>
</evidence>
<dbReference type="CDD" id="cd06849">
    <property type="entry name" value="lipoyl_domain"/>
    <property type="match status" value="1"/>
</dbReference>
<dbReference type="SUPFAM" id="SSF51230">
    <property type="entry name" value="Single hybrid motif"/>
    <property type="match status" value="1"/>
</dbReference>
<evidence type="ECO:0000313" key="5">
    <source>
        <dbReference type="EMBL" id="SDB56919.1"/>
    </source>
</evidence>
<dbReference type="NCBIfam" id="NF011457">
    <property type="entry name" value="PRK14875.1"/>
    <property type="match status" value="1"/>
</dbReference>
<dbReference type="EMBL" id="FMXQ01000012">
    <property type="protein sequence ID" value="SDB56919.1"/>
    <property type="molecule type" value="Genomic_DNA"/>
</dbReference>
<feature type="domain" description="Lipoyl-binding" evidence="4">
    <location>
        <begin position="35"/>
        <end position="110"/>
    </location>
</feature>
<evidence type="ECO:0000256" key="3">
    <source>
        <dbReference type="SAM" id="MobiDB-lite"/>
    </source>
</evidence>
<organism evidence="5 6">
    <name type="scientific">Bauldia litoralis</name>
    <dbReference type="NCBI Taxonomy" id="665467"/>
    <lineage>
        <taxon>Bacteria</taxon>
        <taxon>Pseudomonadati</taxon>
        <taxon>Pseudomonadota</taxon>
        <taxon>Alphaproteobacteria</taxon>
        <taxon>Hyphomicrobiales</taxon>
        <taxon>Kaistiaceae</taxon>
        <taxon>Bauldia</taxon>
    </lineage>
</organism>
<dbReference type="PANTHER" id="PTHR43798:SF33">
    <property type="entry name" value="HYDROLASE, PUTATIVE (AFU_ORTHOLOGUE AFUA_2G14860)-RELATED"/>
    <property type="match status" value="1"/>
</dbReference>
<dbReference type="PRINTS" id="PR00111">
    <property type="entry name" value="ABHYDROLASE"/>
</dbReference>
<dbReference type="Pfam" id="PF00364">
    <property type="entry name" value="Biotin_lipoyl"/>
    <property type="match status" value="1"/>
</dbReference>
<dbReference type="InterPro" id="IPR011053">
    <property type="entry name" value="Single_hybrid_motif"/>
</dbReference>
<dbReference type="AlphaFoldDB" id="A0A1G6EHF7"/>
<evidence type="ECO:0000256" key="1">
    <source>
        <dbReference type="ARBA" id="ARBA00001938"/>
    </source>
</evidence>
<proteinExistence type="predicted"/>